<keyword evidence="4" id="KW-1185">Reference proteome</keyword>
<organism evidence="3 4">
    <name type="scientific">Streptomyces akebiae</name>
    <dbReference type="NCBI Taxonomy" id="2865673"/>
    <lineage>
        <taxon>Bacteria</taxon>
        <taxon>Bacillati</taxon>
        <taxon>Actinomycetota</taxon>
        <taxon>Actinomycetes</taxon>
        <taxon>Kitasatosporales</taxon>
        <taxon>Streptomycetaceae</taxon>
        <taxon>Streptomyces</taxon>
    </lineage>
</organism>
<gene>
    <name evidence="2" type="ORF">K1J60_44535</name>
    <name evidence="3" type="ORF">K1J60_45365</name>
</gene>
<feature type="transmembrane region" description="Helical" evidence="1">
    <location>
        <begin position="66"/>
        <end position="92"/>
    </location>
</feature>
<evidence type="ECO:0000256" key="1">
    <source>
        <dbReference type="SAM" id="Phobius"/>
    </source>
</evidence>
<feature type="transmembrane region" description="Helical" evidence="1">
    <location>
        <begin position="138"/>
        <end position="162"/>
    </location>
</feature>
<keyword evidence="1" id="KW-0812">Transmembrane</keyword>
<geneLocation type="plasmid" evidence="3 4">
    <name>unnamed2</name>
</geneLocation>
<keyword evidence="1" id="KW-0472">Membrane</keyword>
<dbReference type="Proteomes" id="UP000827138">
    <property type="component" value="Plasmid unnamed2"/>
</dbReference>
<evidence type="ECO:0000313" key="3">
    <source>
        <dbReference type="EMBL" id="QYX83620.1"/>
    </source>
</evidence>
<keyword evidence="1" id="KW-1133">Transmembrane helix</keyword>
<feature type="transmembrane region" description="Helical" evidence="1">
    <location>
        <begin position="98"/>
        <end position="117"/>
    </location>
</feature>
<evidence type="ECO:0000313" key="4">
    <source>
        <dbReference type="Proteomes" id="UP000827138"/>
    </source>
</evidence>
<protein>
    <recommendedName>
        <fullName evidence="5">Integral membrane protein</fullName>
    </recommendedName>
</protein>
<reference evidence="3 4" key="1">
    <citation type="submission" date="2021-08" db="EMBL/GenBank/DDBJ databases">
        <authorList>
            <person name="Ping M."/>
        </authorList>
    </citation>
    <scope>NUCLEOTIDE SEQUENCE [LARGE SCALE GENOMIC DNA]</scope>
    <source>
        <strain evidence="3 4">MG28</strain>
        <plasmid evidence="3 4">unnamed2</plasmid>
    </source>
</reference>
<proteinExistence type="predicted"/>
<dbReference type="EMBL" id="CP080648">
    <property type="protein sequence ID" value="QYX83620.1"/>
    <property type="molecule type" value="Genomic_DNA"/>
</dbReference>
<dbReference type="RefSeq" id="WP_220652012.1">
    <property type="nucleotide sequence ID" value="NZ_CP080648.1"/>
</dbReference>
<evidence type="ECO:0000313" key="2">
    <source>
        <dbReference type="EMBL" id="QYX83547.1"/>
    </source>
</evidence>
<evidence type="ECO:0008006" key="5">
    <source>
        <dbReference type="Google" id="ProtNLM"/>
    </source>
</evidence>
<accession>A0ABX8Y601</accession>
<dbReference type="EMBL" id="CP080648">
    <property type="protein sequence ID" value="QYX83547.1"/>
    <property type="molecule type" value="Genomic_DNA"/>
</dbReference>
<keyword evidence="3" id="KW-0614">Plasmid</keyword>
<name>A0ABX8Y601_9ACTN</name>
<sequence length="167" mass="18220">MTSGRRGFAGSLDRWLLFLISLAVARGDRSEAEAETATGVRSIDAVLTDRPGSVRRKQENENWSPALYLMGMLSFGWFLLTAVFGVALVLLIPVTSPPWIRVSAALLPAVPSALFVSRQICHALVRRVLRNGTASRGLLRGLAFWYGDVIAGLLTLVSWVGWAALLR</sequence>